<keyword evidence="1" id="KW-1133">Transmembrane helix</keyword>
<evidence type="ECO:0000313" key="2">
    <source>
        <dbReference type="EMBL" id="KAF0321311.1"/>
    </source>
</evidence>
<feature type="transmembrane region" description="Helical" evidence="1">
    <location>
        <begin position="20"/>
        <end position="42"/>
    </location>
</feature>
<proteinExistence type="predicted"/>
<evidence type="ECO:0000313" key="3">
    <source>
        <dbReference type="Proteomes" id="UP000434172"/>
    </source>
</evidence>
<sequence>MIRRIHELAANWVQGWISNFLFGSILIAIPLHFIAGFIAAWWQSLYGSFDPAGSLLVGLQRLGMIIEGLGPFADMLGVWFFGWISVLFSTSPLFGTIWRFFIGGLFF</sequence>
<organism evidence="2 3">
    <name type="scientific">Colletotrichum asianum</name>
    <dbReference type="NCBI Taxonomy" id="702518"/>
    <lineage>
        <taxon>Eukaryota</taxon>
        <taxon>Fungi</taxon>
        <taxon>Dikarya</taxon>
        <taxon>Ascomycota</taxon>
        <taxon>Pezizomycotina</taxon>
        <taxon>Sordariomycetes</taxon>
        <taxon>Hypocreomycetidae</taxon>
        <taxon>Glomerellales</taxon>
        <taxon>Glomerellaceae</taxon>
        <taxon>Colletotrichum</taxon>
        <taxon>Colletotrichum gloeosporioides species complex</taxon>
    </lineage>
</organism>
<dbReference type="EMBL" id="WOWK01000073">
    <property type="protein sequence ID" value="KAF0321311.1"/>
    <property type="molecule type" value="Genomic_DNA"/>
</dbReference>
<evidence type="ECO:0000256" key="1">
    <source>
        <dbReference type="SAM" id="Phobius"/>
    </source>
</evidence>
<reference evidence="2 3" key="1">
    <citation type="submission" date="2019-12" db="EMBL/GenBank/DDBJ databases">
        <title>A genome sequence resource for the geographically widespread anthracnose pathogen Colletotrichum asianum.</title>
        <authorList>
            <person name="Meng Y."/>
        </authorList>
    </citation>
    <scope>NUCLEOTIDE SEQUENCE [LARGE SCALE GENOMIC DNA]</scope>
    <source>
        <strain evidence="2 3">ICMP 18580</strain>
    </source>
</reference>
<keyword evidence="1" id="KW-0472">Membrane</keyword>
<comment type="caution">
    <text evidence="2">The sequence shown here is derived from an EMBL/GenBank/DDBJ whole genome shotgun (WGS) entry which is preliminary data.</text>
</comment>
<keyword evidence="3" id="KW-1185">Reference proteome</keyword>
<dbReference type="AlphaFoldDB" id="A0A8H3ZPG2"/>
<gene>
    <name evidence="2" type="ORF">GQ607_011514</name>
</gene>
<dbReference type="OrthoDB" id="4788915at2759"/>
<protein>
    <submittedName>
        <fullName evidence="2">Uncharacterized protein</fullName>
    </submittedName>
</protein>
<accession>A0A8H3ZPG2</accession>
<dbReference type="Proteomes" id="UP000434172">
    <property type="component" value="Unassembled WGS sequence"/>
</dbReference>
<feature type="transmembrane region" description="Helical" evidence="1">
    <location>
        <begin position="78"/>
        <end position="101"/>
    </location>
</feature>
<name>A0A8H3ZPG2_9PEZI</name>
<keyword evidence="1" id="KW-0812">Transmembrane</keyword>